<keyword evidence="2" id="KW-1185">Reference proteome</keyword>
<dbReference type="Proteomes" id="UP000887564">
    <property type="component" value="Unplaced"/>
</dbReference>
<dbReference type="GO" id="GO:0006270">
    <property type="term" value="P:DNA replication initiation"/>
    <property type="evidence" value="ECO:0007669"/>
    <property type="project" value="TreeGrafter"/>
</dbReference>
<dbReference type="WBParaSite" id="PEQ_0000415801-mRNA-1">
    <property type="protein sequence ID" value="PEQ_0000415801-mRNA-1"/>
    <property type="gene ID" value="PEQ_0000415801"/>
</dbReference>
<evidence type="ECO:0000313" key="3">
    <source>
        <dbReference type="WBParaSite" id="PEQ_0000415801-mRNA-1"/>
    </source>
</evidence>
<sequence>MCKGEEVHSLVRESVQKLATASVVEIFVDIIPGYAIREDERSQKMKKETKKLQEFEKLLPKTNVTLEENTFTYTLAMLSLRSLSKLLISSSHFNFSTNIISLLVRLTTSKYETVKECCEALSELFAADVSLRNSAYGARAIAAIVNEKKCDISPKLLSTFLRMNIKVSILYIRRFTEFFFQFLSFFSFDYRKLQSFHRLF</sequence>
<evidence type="ECO:0000259" key="1">
    <source>
        <dbReference type="Pfam" id="PF07540"/>
    </source>
</evidence>
<dbReference type="GO" id="GO:0003682">
    <property type="term" value="F:chromatin binding"/>
    <property type="evidence" value="ECO:0007669"/>
    <property type="project" value="TreeGrafter"/>
</dbReference>
<protein>
    <submittedName>
        <fullName evidence="3">Nucleolar complex-associated protein 3 N-terminal domain-containing protein</fullName>
    </submittedName>
</protein>
<dbReference type="GO" id="GO:0005730">
    <property type="term" value="C:nucleolus"/>
    <property type="evidence" value="ECO:0007669"/>
    <property type="project" value="TreeGrafter"/>
</dbReference>
<proteinExistence type="predicted"/>
<dbReference type="PANTHER" id="PTHR14428:SF5">
    <property type="entry name" value="NUCLEOLAR COMPLEX PROTEIN 3 HOMOLOG"/>
    <property type="match status" value="1"/>
</dbReference>
<dbReference type="Pfam" id="PF07540">
    <property type="entry name" value="NOC3p"/>
    <property type="match status" value="1"/>
</dbReference>
<dbReference type="PANTHER" id="PTHR14428">
    <property type="entry name" value="NUCLEOLAR COMPLEX PROTEIN 3"/>
    <property type="match status" value="1"/>
</dbReference>
<dbReference type="InterPro" id="IPR016903">
    <property type="entry name" value="Nucleolar_cplx-assoc_3"/>
</dbReference>
<feature type="domain" description="Nucleolar complex-associated protein 3 N-terminal" evidence="1">
    <location>
        <begin position="13"/>
        <end position="59"/>
    </location>
</feature>
<organism evidence="2 3">
    <name type="scientific">Parascaris equorum</name>
    <name type="common">Equine roundworm</name>
    <dbReference type="NCBI Taxonomy" id="6256"/>
    <lineage>
        <taxon>Eukaryota</taxon>
        <taxon>Metazoa</taxon>
        <taxon>Ecdysozoa</taxon>
        <taxon>Nematoda</taxon>
        <taxon>Chromadorea</taxon>
        <taxon>Rhabditida</taxon>
        <taxon>Spirurina</taxon>
        <taxon>Ascaridomorpha</taxon>
        <taxon>Ascaridoidea</taxon>
        <taxon>Ascarididae</taxon>
        <taxon>Parascaris</taxon>
    </lineage>
</organism>
<dbReference type="InterPro" id="IPR011501">
    <property type="entry name" value="Noc3_N"/>
</dbReference>
<dbReference type="AlphaFoldDB" id="A0A914RCD3"/>
<accession>A0A914RCD3</accession>
<evidence type="ECO:0000313" key="2">
    <source>
        <dbReference type="Proteomes" id="UP000887564"/>
    </source>
</evidence>
<name>A0A914RCD3_PAREQ</name>
<reference evidence="3" key="1">
    <citation type="submission" date="2022-11" db="UniProtKB">
        <authorList>
            <consortium name="WormBaseParasite"/>
        </authorList>
    </citation>
    <scope>IDENTIFICATION</scope>
</reference>